<dbReference type="Proteomes" id="UP000823750">
    <property type="component" value="Unassembled WGS sequence"/>
</dbReference>
<dbReference type="PANTHER" id="PTHR46558">
    <property type="entry name" value="TRACRIPTIONAL REGULATORY PROTEIN-RELATED-RELATED"/>
    <property type="match status" value="1"/>
</dbReference>
<keyword evidence="1" id="KW-0238">DNA-binding</keyword>
<dbReference type="Pfam" id="PF01381">
    <property type="entry name" value="HTH_3"/>
    <property type="match status" value="1"/>
</dbReference>
<organism evidence="3 4">
    <name type="scientific">Candidatus Cryptobacteroides excrementavium</name>
    <dbReference type="NCBI Taxonomy" id="2840759"/>
    <lineage>
        <taxon>Bacteria</taxon>
        <taxon>Pseudomonadati</taxon>
        <taxon>Bacteroidota</taxon>
        <taxon>Bacteroidia</taxon>
        <taxon>Bacteroidales</taxon>
        <taxon>Candidatus Cryptobacteroides</taxon>
    </lineage>
</organism>
<reference evidence="3" key="1">
    <citation type="submission" date="2020-10" db="EMBL/GenBank/DDBJ databases">
        <authorList>
            <person name="Gilroy R."/>
        </authorList>
    </citation>
    <scope>NUCLEOTIDE SEQUENCE</scope>
    <source>
        <strain evidence="3">B2-16538</strain>
    </source>
</reference>
<dbReference type="SUPFAM" id="SSF47413">
    <property type="entry name" value="lambda repressor-like DNA-binding domains"/>
    <property type="match status" value="1"/>
</dbReference>
<name>A0A9D9J2N3_9BACT</name>
<evidence type="ECO:0000259" key="2">
    <source>
        <dbReference type="PROSITE" id="PS50943"/>
    </source>
</evidence>
<dbReference type="GO" id="GO:0003677">
    <property type="term" value="F:DNA binding"/>
    <property type="evidence" value="ECO:0007669"/>
    <property type="project" value="UniProtKB-KW"/>
</dbReference>
<feature type="domain" description="HTH cro/C1-type" evidence="2">
    <location>
        <begin position="11"/>
        <end position="65"/>
    </location>
</feature>
<dbReference type="CDD" id="cd00093">
    <property type="entry name" value="HTH_XRE"/>
    <property type="match status" value="1"/>
</dbReference>
<dbReference type="EMBL" id="JADILX010000071">
    <property type="protein sequence ID" value="MBO8485580.1"/>
    <property type="molecule type" value="Genomic_DNA"/>
</dbReference>
<evidence type="ECO:0000313" key="4">
    <source>
        <dbReference type="Proteomes" id="UP000823750"/>
    </source>
</evidence>
<gene>
    <name evidence="3" type="ORF">IAB78_04045</name>
</gene>
<sequence>MNDKQIIARNIKLMRQANNLTQESVADFLGTGRSAYSNYESGTRELPLAAMEKLADLYGCDIYTLYEENSDVVENMLATAFRVDNLSPEDMAQIASFKRVVKNYLKLDMLLKR</sequence>
<accession>A0A9D9J2N3</accession>
<dbReference type="AlphaFoldDB" id="A0A9D9J2N3"/>
<dbReference type="InterPro" id="IPR010982">
    <property type="entry name" value="Lambda_DNA-bd_dom_sf"/>
</dbReference>
<dbReference type="PROSITE" id="PS50943">
    <property type="entry name" value="HTH_CROC1"/>
    <property type="match status" value="1"/>
</dbReference>
<evidence type="ECO:0000256" key="1">
    <source>
        <dbReference type="ARBA" id="ARBA00023125"/>
    </source>
</evidence>
<dbReference type="SMART" id="SM00530">
    <property type="entry name" value="HTH_XRE"/>
    <property type="match status" value="1"/>
</dbReference>
<reference evidence="3" key="2">
    <citation type="journal article" date="2021" name="PeerJ">
        <title>Extensive microbial diversity within the chicken gut microbiome revealed by metagenomics and culture.</title>
        <authorList>
            <person name="Gilroy R."/>
            <person name="Ravi A."/>
            <person name="Getino M."/>
            <person name="Pursley I."/>
            <person name="Horton D.L."/>
            <person name="Alikhan N.F."/>
            <person name="Baker D."/>
            <person name="Gharbi K."/>
            <person name="Hall N."/>
            <person name="Watson M."/>
            <person name="Adriaenssens E.M."/>
            <person name="Foster-Nyarko E."/>
            <person name="Jarju S."/>
            <person name="Secka A."/>
            <person name="Antonio M."/>
            <person name="Oren A."/>
            <person name="Chaudhuri R.R."/>
            <person name="La Ragione R."/>
            <person name="Hildebrand F."/>
            <person name="Pallen M.J."/>
        </authorList>
    </citation>
    <scope>NUCLEOTIDE SEQUENCE</scope>
    <source>
        <strain evidence="3">B2-16538</strain>
    </source>
</reference>
<comment type="caution">
    <text evidence="3">The sequence shown here is derived from an EMBL/GenBank/DDBJ whole genome shotgun (WGS) entry which is preliminary data.</text>
</comment>
<evidence type="ECO:0000313" key="3">
    <source>
        <dbReference type="EMBL" id="MBO8485580.1"/>
    </source>
</evidence>
<dbReference type="PANTHER" id="PTHR46558:SF4">
    <property type="entry name" value="DNA-BIDING PHAGE PROTEIN"/>
    <property type="match status" value="1"/>
</dbReference>
<proteinExistence type="predicted"/>
<dbReference type="InterPro" id="IPR001387">
    <property type="entry name" value="Cro/C1-type_HTH"/>
</dbReference>
<protein>
    <submittedName>
        <fullName evidence="3">Helix-turn-helix transcriptional regulator</fullName>
    </submittedName>
</protein>
<dbReference type="Gene3D" id="1.10.260.40">
    <property type="entry name" value="lambda repressor-like DNA-binding domains"/>
    <property type="match status" value="1"/>
</dbReference>